<evidence type="ECO:0000313" key="3">
    <source>
        <dbReference type="Proteomes" id="UP001589789"/>
    </source>
</evidence>
<dbReference type="NCBIfam" id="TIGR04487">
    <property type="entry name" value="SoxY_para_1"/>
    <property type="match status" value="1"/>
</dbReference>
<dbReference type="InterPro" id="IPR032711">
    <property type="entry name" value="SoxY"/>
</dbReference>
<gene>
    <name evidence="2" type="ORF">ACFFIC_25790</name>
</gene>
<reference evidence="2 3" key="1">
    <citation type="submission" date="2024-09" db="EMBL/GenBank/DDBJ databases">
        <authorList>
            <person name="Sun Q."/>
            <person name="Mori K."/>
        </authorList>
    </citation>
    <scope>NUCLEOTIDE SEQUENCE [LARGE SCALE GENOMIC DNA]</scope>
    <source>
        <strain evidence="2 3">CCM 7468</strain>
    </source>
</reference>
<evidence type="ECO:0000313" key="2">
    <source>
        <dbReference type="EMBL" id="MFC0388934.1"/>
    </source>
</evidence>
<organism evidence="2 3">
    <name type="scientific">Muricoccus vinaceus</name>
    <dbReference type="NCBI Taxonomy" id="424704"/>
    <lineage>
        <taxon>Bacteria</taxon>
        <taxon>Pseudomonadati</taxon>
        <taxon>Pseudomonadota</taxon>
        <taxon>Alphaproteobacteria</taxon>
        <taxon>Acetobacterales</taxon>
        <taxon>Roseomonadaceae</taxon>
        <taxon>Muricoccus</taxon>
    </lineage>
</organism>
<proteinExistence type="predicted"/>
<dbReference type="Gene3D" id="2.60.40.2470">
    <property type="entry name" value="SoxY domain"/>
    <property type="match status" value="1"/>
</dbReference>
<protein>
    <submittedName>
        <fullName evidence="2">SoxY-related AACIE arm protein</fullName>
    </submittedName>
</protein>
<dbReference type="InterPro" id="IPR038162">
    <property type="entry name" value="SoxY_sf"/>
</dbReference>
<name>A0ABV6J0E2_9PROT</name>
<dbReference type="PIRSF" id="PIRSF010312">
    <property type="entry name" value="Sulphur_oxidation_SoxY"/>
    <property type="match status" value="1"/>
</dbReference>
<dbReference type="InterPro" id="IPR030997">
    <property type="entry name" value="SoxY_para_1"/>
</dbReference>
<dbReference type="RefSeq" id="WP_377055828.1">
    <property type="nucleotide sequence ID" value="NZ_JBHLVZ010000085.1"/>
</dbReference>
<evidence type="ECO:0000259" key="1">
    <source>
        <dbReference type="Pfam" id="PF13501"/>
    </source>
</evidence>
<dbReference type="Pfam" id="PF13501">
    <property type="entry name" value="SoxY"/>
    <property type="match status" value="1"/>
</dbReference>
<dbReference type="EMBL" id="JBHLVZ010000085">
    <property type="protein sequence ID" value="MFC0388934.1"/>
    <property type="molecule type" value="Genomic_DNA"/>
</dbReference>
<sequence>MSERGAPGRWMAGRRGLGGLLAVTLVRPVAAERLPLSEALRSHAGGAAIREGRVTLEIPPLVENGNTVPLLVSVESPMTEADFVRSIAVFNERNPQPNVITAQIGPRAGRARLSTRIRLATSQRIVAVAEMSDGSLWSGSAEVIVTLAACVEG</sequence>
<dbReference type="InterPro" id="IPR016568">
    <property type="entry name" value="Sulphur_oxidation_SoxY"/>
</dbReference>
<comment type="caution">
    <text evidence="2">The sequence shown here is derived from an EMBL/GenBank/DDBJ whole genome shotgun (WGS) entry which is preliminary data.</text>
</comment>
<feature type="domain" description="Ig-like SoxY" evidence="1">
    <location>
        <begin position="45"/>
        <end position="150"/>
    </location>
</feature>
<dbReference type="Proteomes" id="UP001589789">
    <property type="component" value="Unassembled WGS sequence"/>
</dbReference>
<accession>A0ABV6J0E2</accession>
<keyword evidence="3" id="KW-1185">Reference proteome</keyword>